<dbReference type="PANTHER" id="PTHR33845:SF1">
    <property type="entry name" value="C2H2-TYPE DOMAIN-CONTAINING PROTEIN"/>
    <property type="match status" value="1"/>
</dbReference>
<evidence type="ECO:0000313" key="1">
    <source>
        <dbReference type="EMBL" id="CAG2254091.1"/>
    </source>
</evidence>
<reference evidence="1" key="1">
    <citation type="submission" date="2021-03" db="EMBL/GenBank/DDBJ databases">
        <authorList>
            <person name="Bekaert M."/>
        </authorList>
    </citation>
    <scope>NUCLEOTIDE SEQUENCE</scope>
</reference>
<accession>A0A8S3VKG1</accession>
<name>A0A8S3VKG1_MYTED</name>
<comment type="caution">
    <text evidence="1">The sequence shown here is derived from an EMBL/GenBank/DDBJ whole genome shotgun (WGS) entry which is preliminary data.</text>
</comment>
<dbReference type="PANTHER" id="PTHR33845">
    <property type="entry name" value="C2H2-TYPE DOMAIN-CONTAINING PROTEIN"/>
    <property type="match status" value="1"/>
</dbReference>
<proteinExistence type="predicted"/>
<organism evidence="1 2">
    <name type="scientific">Mytilus edulis</name>
    <name type="common">Blue mussel</name>
    <dbReference type="NCBI Taxonomy" id="6550"/>
    <lineage>
        <taxon>Eukaryota</taxon>
        <taxon>Metazoa</taxon>
        <taxon>Spiralia</taxon>
        <taxon>Lophotrochozoa</taxon>
        <taxon>Mollusca</taxon>
        <taxon>Bivalvia</taxon>
        <taxon>Autobranchia</taxon>
        <taxon>Pteriomorphia</taxon>
        <taxon>Mytilida</taxon>
        <taxon>Mytiloidea</taxon>
        <taxon>Mytilidae</taxon>
        <taxon>Mytilinae</taxon>
        <taxon>Mytilus</taxon>
    </lineage>
</organism>
<dbReference type="Proteomes" id="UP000683360">
    <property type="component" value="Unassembled WGS sequence"/>
</dbReference>
<keyword evidence="2" id="KW-1185">Reference proteome</keyword>
<dbReference type="EMBL" id="CAJPWZ010003216">
    <property type="protein sequence ID" value="CAG2254091.1"/>
    <property type="molecule type" value="Genomic_DNA"/>
</dbReference>
<gene>
    <name evidence="1" type="ORF">MEDL_65586</name>
</gene>
<dbReference type="AlphaFoldDB" id="A0A8S3VKG1"/>
<sequence>MQGIPLSIADNRRSTLKDAGITGGTTDNRRSPLKVECRDHHWRITEEAHGKLNAGGTTDNRRSPLKINRQMFLLSWSWTPIVISSRKLRPINVYPTWDEDFELELDGSQALRVLCYKVTSQNNVLIGRSALELSKEWLSSTKTLKRTLSKLHGGIFGFKIKTVTMRKGKTIPTFVAPYIRLVEQKDETWAENCPDLETNLHSMVQLSTEITEKTQEQFFESSQEHEEDPVSSQSTSTMYMFESSEENLGSSQCSSYIPNESQSNLLDACDRTKRRYISKAKTCLNAMLDTICPGEGDNLFELITPSAEREDNVLDEAIQEAYNSTETWTLLRQLLSILAVKKSYNYVNHLIPGVTRYRYNIAKKHGMQYGIGAPMISISNFRKTIDPARVESFIDLITSSNIIQDMPFGEKTMKLSTGKVIPTPNVIRCIAPAAIVRQYDQYCDENSIDPLGHSTMYRILQACPASIQKSVEGLDYFIVEGGRAFADLNSVVSQLQIPKSDSDKILKDLSDSKRYLKCDYKVHLETKSDIPDHCLSFVLSDQDKLLQNDCLDHSHNKGCKNCQILTNVLETIQQKLNDLKDKVDENLFDNMLFKTSKADGDILDWKKHILRSKNQARAKSNIISELSEKRAFIMVDWAMKFLPRKYHSVTSASILCDIAKEVVKIKPQITNVSFYSDNAGCYKSTLTIALLYANLGPLITSYDFCEAQDGKGPCDRKSSHIKSEIKRYVNEGHAVIDAKGMKQAIDSRGNKTYMCKVVEECESLKPTVKSIPNITSYTNFSYSESGLTVWRGFGIGKGMHIPWSKVTDLSQIITMTLKITNTSENISFRDIKIQHIKPQEINQQEQIELDISEDDSFAISNPENSCGIFCCPVSGCTKSFLKINL</sequence>
<evidence type="ECO:0000313" key="2">
    <source>
        <dbReference type="Proteomes" id="UP000683360"/>
    </source>
</evidence>
<dbReference type="OrthoDB" id="5982703at2759"/>
<evidence type="ECO:0008006" key="3">
    <source>
        <dbReference type="Google" id="ProtNLM"/>
    </source>
</evidence>
<protein>
    <recommendedName>
        <fullName evidence="3">C2 domain-containing protein</fullName>
    </recommendedName>
</protein>